<dbReference type="Pfam" id="PF05050">
    <property type="entry name" value="Methyltransf_21"/>
    <property type="match status" value="1"/>
</dbReference>
<dbReference type="NCBIfam" id="TIGR01444">
    <property type="entry name" value="fkbM_fam"/>
    <property type="match status" value="1"/>
</dbReference>
<dbReference type="EMBL" id="JBHTKA010000008">
    <property type="protein sequence ID" value="MFD1002258.1"/>
    <property type="molecule type" value="Genomic_DNA"/>
</dbReference>
<proteinExistence type="predicted"/>
<evidence type="ECO:0000313" key="2">
    <source>
        <dbReference type="EMBL" id="MFD1002258.1"/>
    </source>
</evidence>
<protein>
    <submittedName>
        <fullName evidence="2">FkbM family methyltransferase</fullName>
    </submittedName>
</protein>
<name>A0ABW3K875_9BACT</name>
<dbReference type="GO" id="GO:0032259">
    <property type="term" value="P:methylation"/>
    <property type="evidence" value="ECO:0007669"/>
    <property type="project" value="UniProtKB-KW"/>
</dbReference>
<dbReference type="PANTHER" id="PTHR34203">
    <property type="entry name" value="METHYLTRANSFERASE, FKBM FAMILY PROTEIN"/>
    <property type="match status" value="1"/>
</dbReference>
<keyword evidence="2" id="KW-0489">Methyltransferase</keyword>
<comment type="caution">
    <text evidence="2">The sequence shown here is derived from an EMBL/GenBank/DDBJ whole genome shotgun (WGS) entry which is preliminary data.</text>
</comment>
<keyword evidence="2" id="KW-0808">Transferase</keyword>
<dbReference type="InterPro" id="IPR029063">
    <property type="entry name" value="SAM-dependent_MTases_sf"/>
</dbReference>
<keyword evidence="3" id="KW-1185">Reference proteome</keyword>
<gene>
    <name evidence="2" type="ORF">ACFQ21_23235</name>
</gene>
<dbReference type="InterPro" id="IPR052514">
    <property type="entry name" value="SAM-dependent_MTase"/>
</dbReference>
<dbReference type="RefSeq" id="WP_377583187.1">
    <property type="nucleotide sequence ID" value="NZ_JBHTKA010000008.1"/>
</dbReference>
<dbReference type="InterPro" id="IPR006342">
    <property type="entry name" value="FkbM_mtfrase"/>
</dbReference>
<dbReference type="PANTHER" id="PTHR34203:SF15">
    <property type="entry name" value="SLL1173 PROTEIN"/>
    <property type="match status" value="1"/>
</dbReference>
<organism evidence="2 3">
    <name type="scientific">Ohtaekwangia kribbensis</name>
    <dbReference type="NCBI Taxonomy" id="688913"/>
    <lineage>
        <taxon>Bacteria</taxon>
        <taxon>Pseudomonadati</taxon>
        <taxon>Bacteroidota</taxon>
        <taxon>Cytophagia</taxon>
        <taxon>Cytophagales</taxon>
        <taxon>Fulvivirgaceae</taxon>
        <taxon>Ohtaekwangia</taxon>
    </lineage>
</organism>
<accession>A0ABW3K875</accession>
<dbReference type="Gene3D" id="3.40.50.150">
    <property type="entry name" value="Vaccinia Virus protein VP39"/>
    <property type="match status" value="1"/>
</dbReference>
<dbReference type="GO" id="GO:0008168">
    <property type="term" value="F:methyltransferase activity"/>
    <property type="evidence" value="ECO:0007669"/>
    <property type="project" value="UniProtKB-KW"/>
</dbReference>
<evidence type="ECO:0000259" key="1">
    <source>
        <dbReference type="Pfam" id="PF05050"/>
    </source>
</evidence>
<dbReference type="Proteomes" id="UP001597112">
    <property type="component" value="Unassembled WGS sequence"/>
</dbReference>
<sequence>MLGVYKRYPFPVPFRTKFFNVIRYFFTYPVLERFLVAQLAGGNSKWWPKFIPPVYFYQHGSVRKAKRDTILYDLDISKLIDHSLYFFSIQDKAWTNLFKVIKPEFYIVDAGANIGFLSMNLAKLCPQGFIYSFEPDSENFGYLQRNKNNNHFTNIHLFKTALGEKTGKAELYKMYDNNPGANRILSSQPNQNIASETIEIAVLDEFKKNGAIKKINLLKIDVEGFEPFVLKGAKEIIETWRPILFIELAEVNLRQQGYTARKLIELVESFNYSVEDARTMQPIDRDFDNHHTDILCFPKSDNSI</sequence>
<evidence type="ECO:0000313" key="3">
    <source>
        <dbReference type="Proteomes" id="UP001597112"/>
    </source>
</evidence>
<dbReference type="SUPFAM" id="SSF53335">
    <property type="entry name" value="S-adenosyl-L-methionine-dependent methyltransferases"/>
    <property type="match status" value="1"/>
</dbReference>
<feature type="domain" description="Methyltransferase FkbM" evidence="1">
    <location>
        <begin position="109"/>
        <end position="273"/>
    </location>
</feature>
<reference evidence="3" key="1">
    <citation type="journal article" date="2019" name="Int. J. Syst. Evol. Microbiol.">
        <title>The Global Catalogue of Microorganisms (GCM) 10K type strain sequencing project: providing services to taxonomists for standard genome sequencing and annotation.</title>
        <authorList>
            <consortium name="The Broad Institute Genomics Platform"/>
            <consortium name="The Broad Institute Genome Sequencing Center for Infectious Disease"/>
            <person name="Wu L."/>
            <person name="Ma J."/>
        </authorList>
    </citation>
    <scope>NUCLEOTIDE SEQUENCE [LARGE SCALE GENOMIC DNA]</scope>
    <source>
        <strain evidence="3">CCUG 58938</strain>
    </source>
</reference>